<dbReference type="Proteomes" id="UP000095287">
    <property type="component" value="Unplaced"/>
</dbReference>
<dbReference type="WBParaSite" id="L893_g22454.t1">
    <property type="protein sequence ID" value="L893_g22454.t1"/>
    <property type="gene ID" value="L893_g22454"/>
</dbReference>
<keyword evidence="2" id="KW-0812">Transmembrane</keyword>
<sequence length="242" mass="26854">MKSEKFRNSQLQLFLFSYIRFSPSRAHASFVLLRHSLSAAVFSPLFAPPAAPQKRVRPPPSLKRGPSPSVFQCPRTSACLQRPELPLEARRNPLVPSERVLRIRPSKREKNKSNSSSSVSSSNCYQICAFEVANALLSAQKAREPCPDTIVPRNPEKVSTGALVVVALVSFVLGAALMAAMWYINVKTDPQRKVCTVTTSTHRNLLLPPSYLDSTVHCPPYDASKDVRPFLGSASERQHLMR</sequence>
<feature type="region of interest" description="Disordered" evidence="1">
    <location>
        <begin position="98"/>
        <end position="120"/>
    </location>
</feature>
<protein>
    <submittedName>
        <fullName evidence="4">Transmembrane protein</fullName>
    </submittedName>
</protein>
<proteinExistence type="predicted"/>
<accession>A0A1I7Z3Q4</accession>
<name>A0A1I7Z3Q4_9BILA</name>
<evidence type="ECO:0000313" key="3">
    <source>
        <dbReference type="Proteomes" id="UP000095287"/>
    </source>
</evidence>
<dbReference type="AlphaFoldDB" id="A0A1I7Z3Q4"/>
<reference evidence="4" key="1">
    <citation type="submission" date="2016-11" db="UniProtKB">
        <authorList>
            <consortium name="WormBaseParasite"/>
        </authorList>
    </citation>
    <scope>IDENTIFICATION</scope>
</reference>
<keyword evidence="3" id="KW-1185">Reference proteome</keyword>
<keyword evidence="2" id="KW-1133">Transmembrane helix</keyword>
<feature type="region of interest" description="Disordered" evidence="1">
    <location>
        <begin position="51"/>
        <end position="70"/>
    </location>
</feature>
<feature type="transmembrane region" description="Helical" evidence="2">
    <location>
        <begin position="162"/>
        <end position="184"/>
    </location>
</feature>
<keyword evidence="2" id="KW-0472">Membrane</keyword>
<evidence type="ECO:0000313" key="4">
    <source>
        <dbReference type="WBParaSite" id="L893_g22454.t1"/>
    </source>
</evidence>
<organism evidence="3 4">
    <name type="scientific">Steinernema glaseri</name>
    <dbReference type="NCBI Taxonomy" id="37863"/>
    <lineage>
        <taxon>Eukaryota</taxon>
        <taxon>Metazoa</taxon>
        <taxon>Ecdysozoa</taxon>
        <taxon>Nematoda</taxon>
        <taxon>Chromadorea</taxon>
        <taxon>Rhabditida</taxon>
        <taxon>Tylenchina</taxon>
        <taxon>Panagrolaimomorpha</taxon>
        <taxon>Strongyloidoidea</taxon>
        <taxon>Steinernematidae</taxon>
        <taxon>Steinernema</taxon>
    </lineage>
</organism>
<evidence type="ECO:0000256" key="2">
    <source>
        <dbReference type="SAM" id="Phobius"/>
    </source>
</evidence>
<evidence type="ECO:0000256" key="1">
    <source>
        <dbReference type="SAM" id="MobiDB-lite"/>
    </source>
</evidence>